<evidence type="ECO:0000313" key="2">
    <source>
        <dbReference type="EMBL" id="MDO8105671.1"/>
    </source>
</evidence>
<organism evidence="2 3">
    <name type="scientific">Actinotalea lenta</name>
    <dbReference type="NCBI Taxonomy" id="3064654"/>
    <lineage>
        <taxon>Bacteria</taxon>
        <taxon>Bacillati</taxon>
        <taxon>Actinomycetota</taxon>
        <taxon>Actinomycetes</taxon>
        <taxon>Micrococcales</taxon>
        <taxon>Cellulomonadaceae</taxon>
        <taxon>Actinotalea</taxon>
    </lineage>
</organism>
<dbReference type="EMBL" id="JAUQYP010000001">
    <property type="protein sequence ID" value="MDO8105671.1"/>
    <property type="molecule type" value="Genomic_DNA"/>
</dbReference>
<proteinExistence type="predicted"/>
<keyword evidence="3" id="KW-1185">Reference proteome</keyword>
<feature type="domain" description="Nitroreductase" evidence="1">
    <location>
        <begin position="20"/>
        <end position="176"/>
    </location>
</feature>
<dbReference type="SUPFAM" id="SSF55469">
    <property type="entry name" value="FMN-dependent nitroreductase-like"/>
    <property type="match status" value="1"/>
</dbReference>
<dbReference type="InterPro" id="IPR000415">
    <property type="entry name" value="Nitroreductase-like"/>
</dbReference>
<dbReference type="NCBIfam" id="NF003768">
    <property type="entry name" value="PRK05365.1"/>
    <property type="match status" value="1"/>
</dbReference>
<dbReference type="PANTHER" id="PTHR43543:SF1">
    <property type="entry name" value="MALONIC SEMIALDEHYDE REDUCTASE RUTE-RELATED"/>
    <property type="match status" value="1"/>
</dbReference>
<reference evidence="2 3" key="1">
    <citation type="submission" date="2023-07" db="EMBL/GenBank/DDBJ databases">
        <title>Description of novel actinomycetes strains, isolated from tidal flat sediment.</title>
        <authorList>
            <person name="Lu C."/>
        </authorList>
    </citation>
    <scope>NUCLEOTIDE SEQUENCE [LARGE SCALE GENOMIC DNA]</scope>
    <source>
        <strain evidence="2 3">SYSU T00b441</strain>
    </source>
</reference>
<dbReference type="GO" id="GO:0035527">
    <property type="term" value="F:3-hydroxypropionate dehydrogenase (NADP+) activity"/>
    <property type="evidence" value="ECO:0007669"/>
    <property type="project" value="UniProtKB-EC"/>
</dbReference>
<dbReference type="Pfam" id="PF00881">
    <property type="entry name" value="Nitroreductase"/>
    <property type="match status" value="1"/>
</dbReference>
<evidence type="ECO:0000313" key="3">
    <source>
        <dbReference type="Proteomes" id="UP001232536"/>
    </source>
</evidence>
<dbReference type="EC" id="1.1.1.298" evidence="2"/>
<dbReference type="RefSeq" id="WP_304599380.1">
    <property type="nucleotide sequence ID" value="NZ_JAUQYP010000001.1"/>
</dbReference>
<dbReference type="Proteomes" id="UP001232536">
    <property type="component" value="Unassembled WGS sequence"/>
</dbReference>
<dbReference type="Gene3D" id="3.40.109.10">
    <property type="entry name" value="NADH Oxidase"/>
    <property type="match status" value="1"/>
</dbReference>
<comment type="caution">
    <text evidence="2">The sequence shown here is derived from an EMBL/GenBank/DDBJ whole genome shotgun (WGS) entry which is preliminary data.</text>
</comment>
<name>A0ABT9D8P0_9CELL</name>
<dbReference type="InterPro" id="IPR050461">
    <property type="entry name" value="Nitroreductase_HadB/RutE"/>
</dbReference>
<gene>
    <name evidence="2" type="ORF">Q6348_00480</name>
</gene>
<dbReference type="PANTHER" id="PTHR43543">
    <property type="entry name" value="MALONIC SEMIALDEHYDE REDUCTASE RUTE-RELATED"/>
    <property type="match status" value="1"/>
</dbReference>
<evidence type="ECO:0000259" key="1">
    <source>
        <dbReference type="Pfam" id="PF00881"/>
    </source>
</evidence>
<dbReference type="InterPro" id="IPR029479">
    <property type="entry name" value="Nitroreductase"/>
</dbReference>
<sequence>MTTTTEPTLTTVEQIFHEGRSARAWSTQPVDDALVRRVYDTVRWGPTLMNTSPLRLLLVRSPEARERLVSHMAEGNRERVRSAPLAVVVAADADFHEHLDALVPHVPGARDRFADEATRARIAREQAWLQAGYLVVGLRSEGLDVGPMSGMDAAGIDADLLGGTAWHSLMVLNLGYPAAEEAAFPRAPRLEFDAAAAVA</sequence>
<keyword evidence="2" id="KW-0560">Oxidoreductase</keyword>
<protein>
    <submittedName>
        <fullName evidence="2">Malonic semialdehyde reductase</fullName>
        <ecNumber evidence="2">1.1.1.298</ecNumber>
    </submittedName>
</protein>
<accession>A0ABT9D8P0</accession>